<proteinExistence type="predicted"/>
<accession>A0ABS6C1W1</accession>
<reference evidence="1 2" key="1">
    <citation type="submission" date="2021-06" db="EMBL/GenBank/DDBJ databases">
        <title>Clostridia strains as spoilage organisms.</title>
        <authorList>
            <person name="Wambui J."/>
            <person name="Stephan R."/>
            <person name="Stevens M.J.A."/>
        </authorList>
    </citation>
    <scope>NUCLEOTIDE SEQUENCE [LARGE SCALE GENOMIC DNA]</scope>
    <source>
        <strain evidence="1 2">CM013</strain>
    </source>
</reference>
<dbReference type="EMBL" id="JAHLDG010000006">
    <property type="protein sequence ID" value="MBU3219458.1"/>
    <property type="molecule type" value="Genomic_DNA"/>
</dbReference>
<dbReference type="InterPro" id="IPR010712">
    <property type="entry name" value="Arsenical-R_ArsD"/>
</dbReference>
<dbReference type="Pfam" id="PF06953">
    <property type="entry name" value="ArsD"/>
    <property type="match status" value="1"/>
</dbReference>
<dbReference type="Proteomes" id="UP000740830">
    <property type="component" value="Unassembled WGS sequence"/>
</dbReference>
<evidence type="ECO:0000313" key="2">
    <source>
        <dbReference type="Proteomes" id="UP000740830"/>
    </source>
</evidence>
<gene>
    <name evidence="1" type="primary">arsD</name>
    <name evidence="1" type="ORF">KPL27_04980</name>
</gene>
<protein>
    <submittedName>
        <fullName evidence="1">Arsenite efflux transporter metallochaperone ArsD</fullName>
    </submittedName>
</protein>
<evidence type="ECO:0000313" key="1">
    <source>
        <dbReference type="EMBL" id="MBU3219458.1"/>
    </source>
</evidence>
<organism evidence="1 2">
    <name type="scientific">Clostridium algidicarnis</name>
    <dbReference type="NCBI Taxonomy" id="37659"/>
    <lineage>
        <taxon>Bacteria</taxon>
        <taxon>Bacillati</taxon>
        <taxon>Bacillota</taxon>
        <taxon>Clostridia</taxon>
        <taxon>Eubacteriales</taxon>
        <taxon>Clostridiaceae</taxon>
        <taxon>Clostridium</taxon>
    </lineage>
</organism>
<sequence>MSKIEIFDPAMCCSTGVCGPSIDKNLLRVATIVNKLGKKGIDIKRYNLSSEAKAFIDNKKVNEYLMDKGADILPITLVDGEIVKVKEYPTNDEFFKWSGESKESLNRVKIQKPDKSLNTNKAINKKCCDSNGNGCC</sequence>
<name>A0ABS6C1W1_9CLOT</name>
<dbReference type="RefSeq" id="WP_216131485.1">
    <property type="nucleotide sequence ID" value="NZ_JAHLDG010000006.1"/>
</dbReference>
<keyword evidence="2" id="KW-1185">Reference proteome</keyword>
<dbReference type="NCBIfam" id="NF033727">
    <property type="entry name" value="chaperon_ArsD"/>
    <property type="match status" value="1"/>
</dbReference>
<comment type="caution">
    <text evidence="1">The sequence shown here is derived from an EMBL/GenBank/DDBJ whole genome shotgun (WGS) entry which is preliminary data.</text>
</comment>